<dbReference type="EMBL" id="BRXX01000531">
    <property type="protein sequence ID" value="GMI15741.1"/>
    <property type="molecule type" value="Genomic_DNA"/>
</dbReference>
<dbReference type="AlphaFoldDB" id="A0A9W7KYF2"/>
<dbReference type="InterPro" id="IPR000668">
    <property type="entry name" value="Peptidase_C1A_C"/>
</dbReference>
<dbReference type="GO" id="GO:0006508">
    <property type="term" value="P:proteolysis"/>
    <property type="evidence" value="ECO:0007669"/>
    <property type="project" value="InterPro"/>
</dbReference>
<gene>
    <name evidence="2" type="ORF">TrVE_jg3379</name>
</gene>
<dbReference type="Proteomes" id="UP001165160">
    <property type="component" value="Unassembled WGS sequence"/>
</dbReference>
<comment type="caution">
    <text evidence="2">The sequence shown here is derived from an EMBL/GenBank/DDBJ whole genome shotgun (WGS) entry which is preliminary data.</text>
</comment>
<keyword evidence="3" id="KW-1185">Reference proteome</keyword>
<reference evidence="3" key="1">
    <citation type="journal article" date="2023" name="Commun. Biol.">
        <title>Genome analysis of Parmales, the sister group of diatoms, reveals the evolutionary specialization of diatoms from phago-mixotrophs to photoautotrophs.</title>
        <authorList>
            <person name="Ban H."/>
            <person name="Sato S."/>
            <person name="Yoshikawa S."/>
            <person name="Yamada K."/>
            <person name="Nakamura Y."/>
            <person name="Ichinomiya M."/>
            <person name="Sato N."/>
            <person name="Blanc-Mathieu R."/>
            <person name="Endo H."/>
            <person name="Kuwata A."/>
            <person name="Ogata H."/>
        </authorList>
    </citation>
    <scope>NUCLEOTIDE SEQUENCE [LARGE SCALE GENOMIC DNA]</scope>
    <source>
        <strain evidence="3">NIES 3699</strain>
    </source>
</reference>
<feature type="domain" description="Peptidase C1A papain C-terminal" evidence="1">
    <location>
        <begin position="312"/>
        <end position="521"/>
    </location>
</feature>
<evidence type="ECO:0000313" key="3">
    <source>
        <dbReference type="Proteomes" id="UP001165160"/>
    </source>
</evidence>
<feature type="non-terminal residue" evidence="2">
    <location>
        <position position="546"/>
    </location>
</feature>
<name>A0A9W7KYF2_9STRA</name>
<dbReference type="GO" id="GO:0008234">
    <property type="term" value="F:cysteine-type peptidase activity"/>
    <property type="evidence" value="ECO:0007669"/>
    <property type="project" value="InterPro"/>
</dbReference>
<dbReference type="Gene3D" id="3.90.70.10">
    <property type="entry name" value="Cysteine proteinases"/>
    <property type="match status" value="1"/>
</dbReference>
<dbReference type="InterPro" id="IPR038765">
    <property type="entry name" value="Papain-like_cys_pep_sf"/>
</dbReference>
<protein>
    <recommendedName>
        <fullName evidence="1">Peptidase C1A papain C-terminal domain-containing protein</fullName>
    </recommendedName>
</protein>
<sequence length="546" mass="58231">CETPDPCVPTSNPSDIDGSNGNYFCINGGSIGGTTTSCTCTDCNPGFTGVHCDIVTTDDVVDPTLPNINPEYGFSLCACGLTVYKLAVVETRDYCMSACLGGLLLSCSTLYPGETPSAEFNAYPGPVSARVTCSTYGFPPPPPPGLGLVPSLTEDMKREPTEDEFPQTFEDRVDLWRSATPPQTFSWANSTDLLSFLKNGRWLPNSPSSPPGGVVGIRDLGGPLSENEIGYRDDLRCLGGADPWMLTSCPQTTNSTSGNSLVYLLRKINAGSCTSHSAIATLAMLSMRATLFCGPDCTGNNGQGINFLGEPGTTLQLSTNELTICDGLTTMSEALKAYSPTKYKIYPSCARELGIEAFLNYVAVNGVVITENFGLAFIPDYQEVDYAFEDYASYDYVPESLPPHYACFNVIQSGAKDSGNNTVVVDSGSVTTTNSATTNDIKKEVFRNGPAVVSFSASNEFDAIGEGDIYSGSQPDVFTTIKYATILGWQPTDEAGENVDWIIMYSNSEWGDEGLGKISSSAAEFTLYSASAQWAARPGAVPDQNN</sequence>
<proteinExistence type="predicted"/>
<organism evidence="2 3">
    <name type="scientific">Triparma verrucosa</name>
    <dbReference type="NCBI Taxonomy" id="1606542"/>
    <lineage>
        <taxon>Eukaryota</taxon>
        <taxon>Sar</taxon>
        <taxon>Stramenopiles</taxon>
        <taxon>Ochrophyta</taxon>
        <taxon>Bolidophyceae</taxon>
        <taxon>Parmales</taxon>
        <taxon>Triparmaceae</taxon>
        <taxon>Triparma</taxon>
    </lineage>
</organism>
<evidence type="ECO:0000313" key="2">
    <source>
        <dbReference type="EMBL" id="GMI15741.1"/>
    </source>
</evidence>
<dbReference type="Pfam" id="PF00112">
    <property type="entry name" value="Peptidase_C1"/>
    <property type="match status" value="1"/>
</dbReference>
<accession>A0A9W7KYF2</accession>
<evidence type="ECO:0000259" key="1">
    <source>
        <dbReference type="Pfam" id="PF00112"/>
    </source>
</evidence>
<dbReference type="SUPFAM" id="SSF54001">
    <property type="entry name" value="Cysteine proteinases"/>
    <property type="match status" value="1"/>
</dbReference>